<dbReference type="AlphaFoldDB" id="A0A2R6RZU9"/>
<proteinExistence type="predicted"/>
<evidence type="ECO:0000256" key="1">
    <source>
        <dbReference type="SAM" id="MobiDB-lite"/>
    </source>
</evidence>
<keyword evidence="2" id="KW-1133">Transmembrane helix</keyword>
<evidence type="ECO:0000313" key="4">
    <source>
        <dbReference type="Proteomes" id="UP000186601"/>
    </source>
</evidence>
<feature type="transmembrane region" description="Helical" evidence="2">
    <location>
        <begin position="56"/>
        <end position="74"/>
    </location>
</feature>
<dbReference type="EMBL" id="MLYV02000117">
    <property type="protein sequence ID" value="PSS35561.1"/>
    <property type="molecule type" value="Genomic_DNA"/>
</dbReference>
<evidence type="ECO:0000256" key="2">
    <source>
        <dbReference type="SAM" id="Phobius"/>
    </source>
</evidence>
<protein>
    <submittedName>
        <fullName evidence="3">Uncharacterized protein</fullName>
    </submittedName>
</protein>
<dbReference type="Proteomes" id="UP000186601">
    <property type="component" value="Unassembled WGS sequence"/>
</dbReference>
<keyword evidence="2" id="KW-0812">Transmembrane</keyword>
<name>A0A2R6RZU9_9APHY</name>
<keyword evidence="4" id="KW-1185">Reference proteome</keyword>
<evidence type="ECO:0000313" key="3">
    <source>
        <dbReference type="EMBL" id="PSS35561.1"/>
    </source>
</evidence>
<sequence length="212" mass="21150">MGGGGSDGGSSGGSGSGGSGSGGSGGGGSGSGSGGGGSGGSGSGSGGGGSGGGGSGGGGSVVVAVAVVLVPLIGRRPTPMPPRRCVQEPMMDRRFPFPSEPTSLATRVTSSAKTLRLSVIPFTVSFKSNISPRTSTVIRFVKSPPATAGWTCLHVSTSQSHSGTSPNSFIFTDRIELCFLNFYHPKRIVFIHLRSRGGFEFGEDQLPYFKTA</sequence>
<keyword evidence="2" id="KW-0472">Membrane</keyword>
<organism evidence="3 4">
    <name type="scientific">Hermanssonia centrifuga</name>
    <dbReference type="NCBI Taxonomy" id="98765"/>
    <lineage>
        <taxon>Eukaryota</taxon>
        <taxon>Fungi</taxon>
        <taxon>Dikarya</taxon>
        <taxon>Basidiomycota</taxon>
        <taxon>Agaricomycotina</taxon>
        <taxon>Agaricomycetes</taxon>
        <taxon>Polyporales</taxon>
        <taxon>Meruliaceae</taxon>
        <taxon>Hermanssonia</taxon>
    </lineage>
</organism>
<accession>A0A2R6RZU9</accession>
<comment type="caution">
    <text evidence="3">The sequence shown here is derived from an EMBL/GenBank/DDBJ whole genome shotgun (WGS) entry which is preliminary data.</text>
</comment>
<gene>
    <name evidence="3" type="ORF">PHLCEN_2v1484</name>
</gene>
<dbReference type="STRING" id="98765.A0A2R6RZU9"/>
<reference evidence="3 4" key="1">
    <citation type="submission" date="2018-02" db="EMBL/GenBank/DDBJ databases">
        <title>Genome sequence of the basidiomycete white-rot fungus Phlebia centrifuga.</title>
        <authorList>
            <person name="Granchi Z."/>
            <person name="Peng M."/>
            <person name="de Vries R.P."/>
            <person name="Hilden K."/>
            <person name="Makela M.R."/>
            <person name="Grigoriev I."/>
            <person name="Riley R."/>
        </authorList>
    </citation>
    <scope>NUCLEOTIDE SEQUENCE [LARGE SCALE GENOMIC DNA]</scope>
    <source>
        <strain evidence="3 4">FBCC195</strain>
    </source>
</reference>
<feature type="region of interest" description="Disordered" evidence="1">
    <location>
        <begin position="1"/>
        <end position="56"/>
    </location>
</feature>